<dbReference type="InterPro" id="IPR052189">
    <property type="entry name" value="L-asp_N-monooxygenase_NS-form"/>
</dbReference>
<evidence type="ECO:0000313" key="2">
    <source>
        <dbReference type="EMBL" id="MFC4870746.1"/>
    </source>
</evidence>
<comment type="caution">
    <text evidence="2">The sequence shown here is derived from an EMBL/GenBank/DDBJ whole genome shotgun (WGS) entry which is preliminary data.</text>
</comment>
<evidence type="ECO:0000313" key="3">
    <source>
        <dbReference type="Proteomes" id="UP001595818"/>
    </source>
</evidence>
<organism evidence="2 3">
    <name type="scientific">Negadavirga shengliensis</name>
    <dbReference type="NCBI Taxonomy" id="1389218"/>
    <lineage>
        <taxon>Bacteria</taxon>
        <taxon>Pseudomonadati</taxon>
        <taxon>Bacteroidota</taxon>
        <taxon>Cytophagia</taxon>
        <taxon>Cytophagales</taxon>
        <taxon>Cyclobacteriaceae</taxon>
        <taxon>Negadavirga</taxon>
    </lineage>
</organism>
<name>A0ABV9SWL6_9BACT</name>
<sequence length="504" mass="57028">MKNIAIIGGGACGVSVFIELFLKITSMDLTGKVSITWFEKNKDLGYGLAFGTREEGHLLNTQADLMGIYADEPDHFAEWLKVHGGKKREEVKGQGSEENAYTARILYGHYLAEQAKKYLKKSEKVGLRVNAIHAEIIDFDHTAAGYILKDHAGKQYECDFTILCLGTPKPNTYKEFLKYELYIDFPWPSEPIVRKLETDIGHVGVLGCSLSAIDTVMTLEDHGYKGKILLFSPDGLMPRVQPAGHNEVERKHLTIKNVHQYKRKFLKRINTKALFRMYRKDVEHNLGKKVNWKSLNRIGKDAFKLLKKDVEEAGTGGDALMNLAYSLRYDASKIWMGMSTDEKVKFMKWLGPHWAINRHGMPLYNAKRLLHLMENNTLKVVPFLQEVKYNGREGKFSIRCADREYQVDLLINATGSPSKLEEMNTELVGNILKKDIIKPYPAGGAVVNERTMQLMAKNAGDGLFALGHLVNGQLMDVNAIWFNVKTVKLLSQEVIFKIQQDAVS</sequence>
<dbReference type="SUPFAM" id="SSF51905">
    <property type="entry name" value="FAD/NAD(P)-binding domain"/>
    <property type="match status" value="1"/>
</dbReference>
<reference evidence="3" key="1">
    <citation type="journal article" date="2019" name="Int. J. Syst. Evol. Microbiol.">
        <title>The Global Catalogue of Microorganisms (GCM) 10K type strain sequencing project: providing services to taxonomists for standard genome sequencing and annotation.</title>
        <authorList>
            <consortium name="The Broad Institute Genomics Platform"/>
            <consortium name="The Broad Institute Genome Sequencing Center for Infectious Disease"/>
            <person name="Wu L."/>
            <person name="Ma J."/>
        </authorList>
    </citation>
    <scope>NUCLEOTIDE SEQUENCE [LARGE SCALE GENOMIC DNA]</scope>
    <source>
        <strain evidence="3">CGMCC 4.7466</strain>
    </source>
</reference>
<protein>
    <submittedName>
        <fullName evidence="2">FAD/NAD(P)-binding protein</fullName>
    </submittedName>
</protein>
<dbReference type="PANTHER" id="PTHR40254:SF1">
    <property type="entry name" value="BLR0577 PROTEIN"/>
    <property type="match status" value="1"/>
</dbReference>
<dbReference type="PANTHER" id="PTHR40254">
    <property type="entry name" value="BLR0577 PROTEIN"/>
    <property type="match status" value="1"/>
</dbReference>
<keyword evidence="3" id="KW-1185">Reference proteome</keyword>
<dbReference type="RefSeq" id="WP_377061577.1">
    <property type="nucleotide sequence ID" value="NZ_JBHSJJ010000002.1"/>
</dbReference>
<dbReference type="InterPro" id="IPR038732">
    <property type="entry name" value="HpyO/CreE_NAD-binding"/>
</dbReference>
<feature type="domain" description="FAD-dependent urate hydroxylase HpyO/Asp monooxygenase CreE-like FAD/NAD(P)-binding" evidence="1">
    <location>
        <begin position="5"/>
        <end position="167"/>
    </location>
</feature>
<evidence type="ECO:0000259" key="1">
    <source>
        <dbReference type="Pfam" id="PF13454"/>
    </source>
</evidence>
<gene>
    <name evidence="2" type="ORF">ACFPFU_03545</name>
</gene>
<dbReference type="EMBL" id="JBHSJJ010000002">
    <property type="protein sequence ID" value="MFC4870746.1"/>
    <property type="molecule type" value="Genomic_DNA"/>
</dbReference>
<dbReference type="Pfam" id="PF13454">
    <property type="entry name" value="NAD_binding_9"/>
    <property type="match status" value="1"/>
</dbReference>
<dbReference type="Proteomes" id="UP001595818">
    <property type="component" value="Unassembled WGS sequence"/>
</dbReference>
<dbReference type="InterPro" id="IPR036188">
    <property type="entry name" value="FAD/NAD-bd_sf"/>
</dbReference>
<proteinExistence type="predicted"/>
<accession>A0ABV9SWL6</accession>